<keyword evidence="5" id="KW-0408">Iron</keyword>
<keyword evidence="3" id="KW-0479">Metal-binding</keyword>
<name>A0A6J7HE88_9ZZZZ</name>
<sequence length="410" mass="45807">MSADVFPDLAKLQVADDELWLQGPPHEVFERLRNECPVHWSPGIKQTPSDAGFWSVTRAEDIHTVSRDWQGFSSAQNIIITDEAIPVPLVQGMFIGMDPPKHDRIKNLFQKAFTPKAIATHEPAIREITAEVMDRLAGREHADLVTDVAQPVVSRVIGEFMGLDPEDDKPWAEAINQLLGFGDTTLNPKGLEALVAEDIPRMYEKCMELVAARRENPTNDMTSVLVFADIDGDTLSDEEIFAGFILMMAAGNDSTKATYTSTMRALMENPEQKQLLVDDPSLSSSAVEEALRMFPAFAHFRRTATKDTELNGAQIKAGDKIALWYPSSNRDAERYEDPHTFDVRRNPEHQAFGAGGRHFCLGTALARLELKILVEETVKRFPKMAIRDEPTYVVSQFSSQLKTLPVRLQG</sequence>
<dbReference type="InterPro" id="IPR036396">
    <property type="entry name" value="Cyt_P450_sf"/>
</dbReference>
<dbReference type="GO" id="GO:0006707">
    <property type="term" value="P:cholesterol catabolic process"/>
    <property type="evidence" value="ECO:0007669"/>
    <property type="project" value="TreeGrafter"/>
</dbReference>
<dbReference type="PANTHER" id="PTHR46696">
    <property type="entry name" value="P450, PUTATIVE (EUROFUNG)-RELATED"/>
    <property type="match status" value="1"/>
</dbReference>
<evidence type="ECO:0000256" key="6">
    <source>
        <dbReference type="ARBA" id="ARBA00023033"/>
    </source>
</evidence>
<protein>
    <submittedName>
        <fullName evidence="7">Unannotated protein</fullName>
    </submittedName>
</protein>
<accession>A0A6J7HE88</accession>
<evidence type="ECO:0000256" key="1">
    <source>
        <dbReference type="ARBA" id="ARBA00010617"/>
    </source>
</evidence>
<dbReference type="GO" id="GO:0008395">
    <property type="term" value="F:steroid hydroxylase activity"/>
    <property type="evidence" value="ECO:0007669"/>
    <property type="project" value="TreeGrafter"/>
</dbReference>
<dbReference type="SUPFAM" id="SSF48264">
    <property type="entry name" value="Cytochrome P450"/>
    <property type="match status" value="1"/>
</dbReference>
<dbReference type="PANTHER" id="PTHR46696:SF4">
    <property type="entry name" value="BIOTIN BIOSYNTHESIS CYTOCHROME P450"/>
    <property type="match status" value="1"/>
</dbReference>
<comment type="similarity">
    <text evidence="1">Belongs to the cytochrome P450 family.</text>
</comment>
<dbReference type="PRINTS" id="PR00359">
    <property type="entry name" value="BP450"/>
</dbReference>
<dbReference type="Pfam" id="PF00067">
    <property type="entry name" value="p450"/>
    <property type="match status" value="1"/>
</dbReference>
<dbReference type="GO" id="GO:0005506">
    <property type="term" value="F:iron ion binding"/>
    <property type="evidence" value="ECO:0007669"/>
    <property type="project" value="InterPro"/>
</dbReference>
<reference evidence="7" key="1">
    <citation type="submission" date="2020-05" db="EMBL/GenBank/DDBJ databases">
        <authorList>
            <person name="Chiriac C."/>
            <person name="Salcher M."/>
            <person name="Ghai R."/>
            <person name="Kavagutti S V."/>
        </authorList>
    </citation>
    <scope>NUCLEOTIDE SEQUENCE</scope>
</reference>
<dbReference type="Gene3D" id="1.10.630.10">
    <property type="entry name" value="Cytochrome P450"/>
    <property type="match status" value="1"/>
</dbReference>
<dbReference type="AlphaFoldDB" id="A0A6J7HE88"/>
<proteinExistence type="inferred from homology"/>
<dbReference type="InterPro" id="IPR001128">
    <property type="entry name" value="Cyt_P450"/>
</dbReference>
<dbReference type="GO" id="GO:0020037">
    <property type="term" value="F:heme binding"/>
    <property type="evidence" value="ECO:0007669"/>
    <property type="project" value="InterPro"/>
</dbReference>
<evidence type="ECO:0000256" key="2">
    <source>
        <dbReference type="ARBA" id="ARBA00022617"/>
    </source>
</evidence>
<evidence type="ECO:0000256" key="5">
    <source>
        <dbReference type="ARBA" id="ARBA00023004"/>
    </source>
</evidence>
<dbReference type="EMBL" id="CAFBMK010000091">
    <property type="protein sequence ID" value="CAB4917922.1"/>
    <property type="molecule type" value="Genomic_DNA"/>
</dbReference>
<dbReference type="CDD" id="cd11033">
    <property type="entry name" value="CYP142-like"/>
    <property type="match status" value="1"/>
</dbReference>
<dbReference type="FunFam" id="1.10.630.10:FF:000018">
    <property type="entry name" value="Cytochrome P450 monooxygenase"/>
    <property type="match status" value="1"/>
</dbReference>
<keyword evidence="6" id="KW-0503">Monooxygenase</keyword>
<dbReference type="GO" id="GO:0036199">
    <property type="term" value="F:cholest-4-en-3-one 26-monooxygenase activity"/>
    <property type="evidence" value="ECO:0007669"/>
    <property type="project" value="TreeGrafter"/>
</dbReference>
<organism evidence="7">
    <name type="scientific">freshwater metagenome</name>
    <dbReference type="NCBI Taxonomy" id="449393"/>
    <lineage>
        <taxon>unclassified sequences</taxon>
        <taxon>metagenomes</taxon>
        <taxon>ecological metagenomes</taxon>
    </lineage>
</organism>
<evidence type="ECO:0000256" key="4">
    <source>
        <dbReference type="ARBA" id="ARBA00023002"/>
    </source>
</evidence>
<dbReference type="InterPro" id="IPR002397">
    <property type="entry name" value="Cyt_P450_B"/>
</dbReference>
<keyword evidence="2" id="KW-0349">Heme</keyword>
<evidence type="ECO:0000313" key="7">
    <source>
        <dbReference type="EMBL" id="CAB4917922.1"/>
    </source>
</evidence>
<gene>
    <name evidence="7" type="ORF">UFOPK3564_01676</name>
</gene>
<keyword evidence="4" id="KW-0560">Oxidoreductase</keyword>
<evidence type="ECO:0000256" key="3">
    <source>
        <dbReference type="ARBA" id="ARBA00022723"/>
    </source>
</evidence>